<evidence type="ECO:0000313" key="2">
    <source>
        <dbReference type="EMBL" id="EGC68970.1"/>
    </source>
</evidence>
<proteinExistence type="predicted"/>
<comment type="caution">
    <text evidence="2">The sequence shown here is derived from an EMBL/GenBank/DDBJ whole genome shotgun (WGS) entry which is preliminary data.</text>
</comment>
<dbReference type="PROSITE" id="PS51257">
    <property type="entry name" value="PROKAR_LIPOPROTEIN"/>
    <property type="match status" value="1"/>
</dbReference>
<dbReference type="PANTHER" id="PTHR39201:SF1">
    <property type="entry name" value="FLAVODOXIN-LIKE DOMAIN-CONTAINING PROTEIN"/>
    <property type="match status" value="1"/>
</dbReference>
<dbReference type="SUPFAM" id="SSF52218">
    <property type="entry name" value="Flavoproteins"/>
    <property type="match status" value="1"/>
</dbReference>
<dbReference type="Pfam" id="PF12682">
    <property type="entry name" value="Flavodoxin_4"/>
    <property type="match status" value="1"/>
</dbReference>
<evidence type="ECO:0000259" key="1">
    <source>
        <dbReference type="Pfam" id="PF12682"/>
    </source>
</evidence>
<reference evidence="2 3" key="1">
    <citation type="submission" date="2011-01" db="EMBL/GenBank/DDBJ databases">
        <authorList>
            <person name="Muzny D."/>
            <person name="Qin X."/>
            <person name="Deng J."/>
            <person name="Jiang H."/>
            <person name="Liu Y."/>
            <person name="Qu J."/>
            <person name="Song X.-Z."/>
            <person name="Zhang L."/>
            <person name="Thornton R."/>
            <person name="Coyle M."/>
            <person name="Francisco L."/>
            <person name="Jackson L."/>
            <person name="Javaid M."/>
            <person name="Korchina V."/>
            <person name="Kovar C."/>
            <person name="Mata R."/>
            <person name="Mathew T."/>
            <person name="Ngo R."/>
            <person name="Nguyen L."/>
            <person name="Nguyen N."/>
            <person name="Okwuonu G."/>
            <person name="Ongeri F."/>
            <person name="Pham C."/>
            <person name="Simmons D."/>
            <person name="Wilczek-Boney K."/>
            <person name="Hale W."/>
            <person name="Jakkamsetti A."/>
            <person name="Pham P."/>
            <person name="Ruth R."/>
            <person name="San Lucas F."/>
            <person name="Warren J."/>
            <person name="Zhang J."/>
            <person name="Zhao Z."/>
            <person name="Zhou C."/>
            <person name="Zhu D."/>
            <person name="Lee S."/>
            <person name="Bess C."/>
            <person name="Blankenburg K."/>
            <person name="Forbes L."/>
            <person name="Fu Q."/>
            <person name="Gubbala S."/>
            <person name="Hirani K."/>
            <person name="Jayaseelan J.C."/>
            <person name="Lara F."/>
            <person name="Munidasa M."/>
            <person name="Palculict T."/>
            <person name="Patil S."/>
            <person name="Pu L.-L."/>
            <person name="Saada N."/>
            <person name="Tang L."/>
            <person name="Weissenberger G."/>
            <person name="Zhu Y."/>
            <person name="Hemphill L."/>
            <person name="Shang Y."/>
            <person name="Youmans B."/>
            <person name="Ayvaz T."/>
            <person name="Ross M."/>
            <person name="Santibanez J."/>
            <person name="Aqrawi P."/>
            <person name="Gross S."/>
            <person name="Joshi V."/>
            <person name="Fowler G."/>
            <person name="Nazareth L."/>
            <person name="Reid J."/>
            <person name="Worley K."/>
            <person name="Petrosino J."/>
            <person name="Highlander S."/>
            <person name="Gibbs R."/>
        </authorList>
    </citation>
    <scope>NUCLEOTIDE SEQUENCE [LARGE SCALE GENOMIC DNA]</scope>
    <source>
        <strain evidence="2 3">ATCC 12755</strain>
    </source>
</reference>
<feature type="domain" description="Flavodoxin-like" evidence="1">
    <location>
        <begin position="99"/>
        <end position="223"/>
    </location>
</feature>
<dbReference type="AlphaFoldDB" id="F0ELN6"/>
<dbReference type="HOGENOM" id="CLU_068890_0_0_9"/>
<evidence type="ECO:0000313" key="3">
    <source>
        <dbReference type="Proteomes" id="UP000004835"/>
    </source>
</evidence>
<sequence length="243" mass="27237">MEDERSNTMRKWRKGLYLAMIFLAGCSSDPTNEELDTNSGETSNRDLVAQENEEISLIDSTDDILIAYFTRPENLEQEPTVEAVSGSSFNVIDNTLIGDVQVIAEMIAEQTGGELFSIQTEVGYPNVYDEHTAFATREVEEDARPMLMADVAQMSDFDVIFIGFPVWWNRAPRAVLTFLEAYDLADKQIIPFATHGGSGLTNSRNELRTFYPDYKFLEGFAARAGSVEDAEPDLLNWLGELGY</sequence>
<name>F0ELN6_ENTCA</name>
<dbReference type="InterPro" id="IPR029039">
    <property type="entry name" value="Flavoprotein-like_sf"/>
</dbReference>
<dbReference type="EMBL" id="AEWT01000021">
    <property type="protein sequence ID" value="EGC68970.1"/>
    <property type="molecule type" value="Genomic_DNA"/>
</dbReference>
<gene>
    <name evidence="2" type="ORF">HMPREF9087_2328</name>
</gene>
<dbReference type="GO" id="GO:0016651">
    <property type="term" value="F:oxidoreductase activity, acting on NAD(P)H"/>
    <property type="evidence" value="ECO:0007669"/>
    <property type="project" value="UniProtKB-ARBA"/>
</dbReference>
<protein>
    <submittedName>
        <fullName evidence="2">Putative flavodoxin</fullName>
    </submittedName>
</protein>
<dbReference type="GO" id="GO:0010181">
    <property type="term" value="F:FMN binding"/>
    <property type="evidence" value="ECO:0007669"/>
    <property type="project" value="InterPro"/>
</dbReference>
<dbReference type="Gene3D" id="3.40.50.360">
    <property type="match status" value="1"/>
</dbReference>
<dbReference type="Proteomes" id="UP000004835">
    <property type="component" value="Unassembled WGS sequence"/>
</dbReference>
<dbReference type="InterPro" id="IPR008254">
    <property type="entry name" value="Flavodoxin/NO_synth"/>
</dbReference>
<dbReference type="PANTHER" id="PTHR39201">
    <property type="entry name" value="EXPORTED PROTEIN-RELATED"/>
    <property type="match status" value="1"/>
</dbReference>
<organism evidence="2 3">
    <name type="scientific">Enterococcus casseliflavus ATCC 12755</name>
    <dbReference type="NCBI Taxonomy" id="888066"/>
    <lineage>
        <taxon>Bacteria</taxon>
        <taxon>Bacillati</taxon>
        <taxon>Bacillota</taxon>
        <taxon>Bacilli</taxon>
        <taxon>Lactobacillales</taxon>
        <taxon>Enterococcaceae</taxon>
        <taxon>Enterococcus</taxon>
    </lineage>
</organism>
<accession>F0ELN6</accession>